<sequence>MAGCLVLCLMKKNVKIEFCSMEFQPLTFHYQTNEFSNKKGNLAIEKEATEIVLSLLKQMNDC</sequence>
<dbReference type="Proteomes" id="UP000887565">
    <property type="component" value="Unplaced"/>
</dbReference>
<protein>
    <submittedName>
        <fullName evidence="2">Uncharacterized protein</fullName>
    </submittedName>
</protein>
<evidence type="ECO:0000313" key="1">
    <source>
        <dbReference type="Proteomes" id="UP000887565"/>
    </source>
</evidence>
<organism evidence="1 2">
    <name type="scientific">Romanomermis culicivorax</name>
    <name type="common">Nematode worm</name>
    <dbReference type="NCBI Taxonomy" id="13658"/>
    <lineage>
        <taxon>Eukaryota</taxon>
        <taxon>Metazoa</taxon>
        <taxon>Ecdysozoa</taxon>
        <taxon>Nematoda</taxon>
        <taxon>Enoplea</taxon>
        <taxon>Dorylaimia</taxon>
        <taxon>Mermithida</taxon>
        <taxon>Mermithoidea</taxon>
        <taxon>Mermithidae</taxon>
        <taxon>Romanomermis</taxon>
    </lineage>
</organism>
<dbReference type="AlphaFoldDB" id="A0A915IZT1"/>
<reference evidence="2" key="1">
    <citation type="submission" date="2022-11" db="UniProtKB">
        <authorList>
            <consortium name="WormBaseParasite"/>
        </authorList>
    </citation>
    <scope>IDENTIFICATION</scope>
</reference>
<name>A0A915IZT1_ROMCU</name>
<evidence type="ECO:0000313" key="2">
    <source>
        <dbReference type="WBParaSite" id="nRc.2.0.1.t19344-RA"/>
    </source>
</evidence>
<dbReference type="WBParaSite" id="nRc.2.0.1.t19344-RA">
    <property type="protein sequence ID" value="nRc.2.0.1.t19344-RA"/>
    <property type="gene ID" value="nRc.2.0.1.g19344"/>
</dbReference>
<proteinExistence type="predicted"/>
<accession>A0A915IZT1</accession>
<keyword evidence="1" id="KW-1185">Reference proteome</keyword>